<dbReference type="eggNOG" id="COG0697">
    <property type="taxonomic scope" value="Bacteria"/>
</dbReference>
<keyword evidence="3 6" id="KW-0812">Transmembrane</keyword>
<dbReference type="InterPro" id="IPR000620">
    <property type="entry name" value="EamA_dom"/>
</dbReference>
<dbReference type="OrthoDB" id="9810556at2"/>
<keyword evidence="9" id="KW-1185">Reference proteome</keyword>
<keyword evidence="5 6" id="KW-0472">Membrane</keyword>
<comment type="subcellular location">
    <subcellularLocation>
        <location evidence="1">Membrane</location>
        <topology evidence="1">Multi-pass membrane protein</topology>
    </subcellularLocation>
</comment>
<dbReference type="Pfam" id="PF00892">
    <property type="entry name" value="EamA"/>
    <property type="match status" value="2"/>
</dbReference>
<proteinExistence type="inferred from homology"/>
<comment type="similarity">
    <text evidence="2">Belongs to the EamA transporter family.</text>
</comment>
<dbReference type="AlphaFoldDB" id="A0A094IUV5"/>
<dbReference type="SUPFAM" id="SSF103481">
    <property type="entry name" value="Multidrug resistance efflux transporter EmrE"/>
    <property type="match status" value="2"/>
</dbReference>
<evidence type="ECO:0000256" key="5">
    <source>
        <dbReference type="ARBA" id="ARBA00023136"/>
    </source>
</evidence>
<evidence type="ECO:0000313" key="8">
    <source>
        <dbReference type="EMBL" id="KFZ30887.1"/>
    </source>
</evidence>
<evidence type="ECO:0000256" key="1">
    <source>
        <dbReference type="ARBA" id="ARBA00004141"/>
    </source>
</evidence>
<keyword evidence="4 6" id="KW-1133">Transmembrane helix</keyword>
<dbReference type="PANTHER" id="PTHR32322:SF2">
    <property type="entry name" value="EAMA DOMAIN-CONTAINING PROTEIN"/>
    <property type="match status" value="1"/>
</dbReference>
<gene>
    <name evidence="8" type="ORF">IDSA_07365</name>
</gene>
<feature type="transmembrane region" description="Helical" evidence="6">
    <location>
        <begin position="180"/>
        <end position="203"/>
    </location>
</feature>
<feature type="transmembrane region" description="Helical" evidence="6">
    <location>
        <begin position="128"/>
        <end position="149"/>
    </location>
</feature>
<sequence length="305" mass="33046">MTLNSEVQPLRAWLLLLLLALIWGSSFLLIKKGLLSFTPDQLAAIRIASAGFVLLPFILRRFALVQRHHWPKLICVGLVGSFIPAFLFAFAQTELPSGVTGVLNTFTPLATLIIGVFLFRQRARLQQWLGVIIGLGGTILLVTASTGGGFEFNRYGLLIILATICYGLNLNLIKHHIPDLGALTITGVSLFLVAPPAALYLFFATPFTEQFADPQFAFALTAILILGIIGTAAALIIFNTLVKMTNTTFTSSVTYLIPIVALLLGVLDGEPFLVQHGMGMGAILSGVWIANRRKRKSPAKAGQKF</sequence>
<dbReference type="InterPro" id="IPR050638">
    <property type="entry name" value="AA-Vitamin_Transporters"/>
</dbReference>
<feature type="transmembrane region" description="Helical" evidence="6">
    <location>
        <begin position="249"/>
        <end position="267"/>
    </location>
</feature>
<dbReference type="Gene3D" id="1.10.3730.20">
    <property type="match status" value="1"/>
</dbReference>
<feature type="transmembrane region" description="Helical" evidence="6">
    <location>
        <begin position="12"/>
        <end position="30"/>
    </location>
</feature>
<evidence type="ECO:0000259" key="7">
    <source>
        <dbReference type="Pfam" id="PF00892"/>
    </source>
</evidence>
<feature type="transmembrane region" description="Helical" evidence="6">
    <location>
        <begin position="42"/>
        <end position="59"/>
    </location>
</feature>
<accession>A0A094IUV5</accession>
<dbReference type="GO" id="GO:0016020">
    <property type="term" value="C:membrane"/>
    <property type="evidence" value="ECO:0007669"/>
    <property type="project" value="UniProtKB-SubCell"/>
</dbReference>
<organism evidence="8 9">
    <name type="scientific">Pseudidiomarina salinarum</name>
    <dbReference type="NCBI Taxonomy" id="435908"/>
    <lineage>
        <taxon>Bacteria</taxon>
        <taxon>Pseudomonadati</taxon>
        <taxon>Pseudomonadota</taxon>
        <taxon>Gammaproteobacteria</taxon>
        <taxon>Alteromonadales</taxon>
        <taxon>Idiomarinaceae</taxon>
        <taxon>Pseudidiomarina</taxon>
    </lineage>
</organism>
<feature type="transmembrane region" description="Helical" evidence="6">
    <location>
        <begin position="215"/>
        <end position="237"/>
    </location>
</feature>
<dbReference type="STRING" id="435908.IDSA_07365"/>
<dbReference type="Proteomes" id="UP000054363">
    <property type="component" value="Unassembled WGS sequence"/>
</dbReference>
<dbReference type="InterPro" id="IPR037185">
    <property type="entry name" value="EmrE-like"/>
</dbReference>
<evidence type="ECO:0000256" key="2">
    <source>
        <dbReference type="ARBA" id="ARBA00007362"/>
    </source>
</evidence>
<dbReference type="PANTHER" id="PTHR32322">
    <property type="entry name" value="INNER MEMBRANE TRANSPORTER"/>
    <property type="match status" value="1"/>
</dbReference>
<comment type="caution">
    <text evidence="8">The sequence shown here is derived from an EMBL/GenBank/DDBJ whole genome shotgun (WGS) entry which is preliminary data.</text>
</comment>
<feature type="transmembrane region" description="Helical" evidence="6">
    <location>
        <begin position="97"/>
        <end position="119"/>
    </location>
</feature>
<feature type="transmembrane region" description="Helical" evidence="6">
    <location>
        <begin position="71"/>
        <end position="91"/>
    </location>
</feature>
<name>A0A094IUV5_9GAMM</name>
<reference evidence="8 9" key="1">
    <citation type="submission" date="2014-06" db="EMBL/GenBank/DDBJ databases">
        <title>The draft genome sequence of Idiomarina salinarum ISL-52.</title>
        <authorList>
            <person name="Du J."/>
            <person name="Shao Z."/>
        </authorList>
    </citation>
    <scope>NUCLEOTIDE SEQUENCE [LARGE SCALE GENOMIC DNA]</scope>
    <source>
        <strain evidence="8 9">ISL-52</strain>
    </source>
</reference>
<dbReference type="EMBL" id="JPER01000003">
    <property type="protein sequence ID" value="KFZ30887.1"/>
    <property type="molecule type" value="Genomic_DNA"/>
</dbReference>
<feature type="transmembrane region" description="Helical" evidence="6">
    <location>
        <begin position="273"/>
        <end position="290"/>
    </location>
</feature>
<feature type="transmembrane region" description="Helical" evidence="6">
    <location>
        <begin position="155"/>
        <end position="173"/>
    </location>
</feature>
<dbReference type="RefSeq" id="WP_034775407.1">
    <property type="nucleotide sequence ID" value="NZ_JPER01000003.1"/>
</dbReference>
<feature type="domain" description="EamA" evidence="7">
    <location>
        <begin position="157"/>
        <end position="291"/>
    </location>
</feature>
<evidence type="ECO:0000256" key="6">
    <source>
        <dbReference type="SAM" id="Phobius"/>
    </source>
</evidence>
<evidence type="ECO:0000313" key="9">
    <source>
        <dbReference type="Proteomes" id="UP000054363"/>
    </source>
</evidence>
<evidence type="ECO:0000256" key="4">
    <source>
        <dbReference type="ARBA" id="ARBA00022989"/>
    </source>
</evidence>
<feature type="domain" description="EamA" evidence="7">
    <location>
        <begin position="13"/>
        <end position="142"/>
    </location>
</feature>
<evidence type="ECO:0000256" key="3">
    <source>
        <dbReference type="ARBA" id="ARBA00022692"/>
    </source>
</evidence>
<protein>
    <submittedName>
        <fullName evidence="8">Permease</fullName>
    </submittedName>
</protein>